<dbReference type="SUPFAM" id="SSF56349">
    <property type="entry name" value="DNA breaking-rejoining enzymes"/>
    <property type="match status" value="1"/>
</dbReference>
<dbReference type="InterPro" id="IPR013762">
    <property type="entry name" value="Integrase-like_cat_sf"/>
</dbReference>
<comment type="caution">
    <text evidence="5">The sequence shown here is derived from an EMBL/GenBank/DDBJ whole genome shotgun (WGS) entry which is preliminary data.</text>
</comment>
<keyword evidence="2" id="KW-0229">DNA integration</keyword>
<dbReference type="CDD" id="cd00796">
    <property type="entry name" value="INT_Rci_Hp1_C"/>
    <property type="match status" value="1"/>
</dbReference>
<evidence type="ECO:0000256" key="2">
    <source>
        <dbReference type="ARBA" id="ARBA00022908"/>
    </source>
</evidence>
<proteinExistence type="inferred from homology"/>
<dbReference type="InterPro" id="IPR002104">
    <property type="entry name" value="Integrase_catalytic"/>
</dbReference>
<dbReference type="InterPro" id="IPR050808">
    <property type="entry name" value="Phage_Integrase"/>
</dbReference>
<dbReference type="InterPro" id="IPR025166">
    <property type="entry name" value="Integrase_DNA_bind_dom"/>
</dbReference>
<keyword evidence="6" id="KW-1185">Reference proteome</keyword>
<accession>A0ABU0URP3</accession>
<feature type="domain" description="Tyr recombinase" evidence="4">
    <location>
        <begin position="227"/>
        <end position="400"/>
    </location>
</feature>
<organism evidence="5 6">
    <name type="scientific">Acinetobacter baylyi</name>
    <dbReference type="NCBI Taxonomy" id="202950"/>
    <lineage>
        <taxon>Bacteria</taxon>
        <taxon>Pseudomonadati</taxon>
        <taxon>Pseudomonadota</taxon>
        <taxon>Gammaproteobacteria</taxon>
        <taxon>Moraxellales</taxon>
        <taxon>Moraxellaceae</taxon>
        <taxon>Acinetobacter</taxon>
    </lineage>
</organism>
<dbReference type="Gene3D" id="1.10.443.10">
    <property type="entry name" value="Intergrase catalytic core"/>
    <property type="match status" value="1"/>
</dbReference>
<keyword evidence="3" id="KW-0233">DNA recombination</keyword>
<evidence type="ECO:0000256" key="3">
    <source>
        <dbReference type="ARBA" id="ARBA00023172"/>
    </source>
</evidence>
<evidence type="ECO:0000313" key="6">
    <source>
        <dbReference type="Proteomes" id="UP001233360"/>
    </source>
</evidence>
<evidence type="ECO:0000259" key="4">
    <source>
        <dbReference type="PROSITE" id="PS51898"/>
    </source>
</evidence>
<dbReference type="Pfam" id="PF13356">
    <property type="entry name" value="Arm-DNA-bind_3"/>
    <property type="match status" value="1"/>
</dbReference>
<dbReference type="Proteomes" id="UP001233360">
    <property type="component" value="Unassembled WGS sequence"/>
</dbReference>
<evidence type="ECO:0000313" key="5">
    <source>
        <dbReference type="EMBL" id="MDQ1207214.1"/>
    </source>
</evidence>
<dbReference type="PROSITE" id="PS51898">
    <property type="entry name" value="TYR_RECOMBINASE"/>
    <property type="match status" value="1"/>
</dbReference>
<dbReference type="EMBL" id="JAUTBK010000002">
    <property type="protein sequence ID" value="MDQ1207214.1"/>
    <property type="molecule type" value="Genomic_DNA"/>
</dbReference>
<dbReference type="Pfam" id="PF00589">
    <property type="entry name" value="Phage_integrase"/>
    <property type="match status" value="1"/>
</dbReference>
<dbReference type="Gene3D" id="3.30.160.390">
    <property type="entry name" value="Integrase, DNA-binding domain"/>
    <property type="match status" value="1"/>
</dbReference>
<dbReference type="PANTHER" id="PTHR30629:SF6">
    <property type="entry name" value="PROPHAGE INTEGRASE INTA-RELATED"/>
    <property type="match status" value="1"/>
</dbReference>
<dbReference type="InterPro" id="IPR011010">
    <property type="entry name" value="DNA_brk_join_enz"/>
</dbReference>
<comment type="similarity">
    <text evidence="1">Belongs to the 'phage' integrase family.</text>
</comment>
<sequence>MKFTKPFIDSLGFNDPSKPVFYWDSEVSGFGVKVSSRSKSYVFQGRVGRKTIRVKIGDVKNWKLKDARDQAKRLSVLCNDGINPLHEKAERISQTEEQDIQLKKQNIKFKDPWEKYLEENKTKWRERSYLDHIEMARGGFDPYTNKTYKPQPIHELLELKLSELTKDFFVNWLDRNNQFRKTSTSKSYRLIRAFLNWCEQEEAYSNIIPKDSYSSKKVKRDVQKTKAKNDCLLKEQLKPWFKEILEIENKKISVFFIFALLTGARKNEILTLEWKNIDFKWKTIHLKDKVNDEGRTIPMTKYIESNLKELKRHTDSIFVFSSERSETGHIVNPYKELEKIRKTLHINITIHGLRRSFETLSGWIELPKGVTHQISGHKADSITEKHYTVRPMDMLRMHMQGFEDWILTNADSNPIRDPLKNSL</sequence>
<dbReference type="RefSeq" id="WP_307001269.1">
    <property type="nucleotide sequence ID" value="NZ_JAUTBK010000002.1"/>
</dbReference>
<protein>
    <submittedName>
        <fullName evidence="5">Integrase</fullName>
    </submittedName>
</protein>
<name>A0ABU0URP3_ACIBI</name>
<dbReference type="PANTHER" id="PTHR30629">
    <property type="entry name" value="PROPHAGE INTEGRASE"/>
    <property type="match status" value="1"/>
</dbReference>
<reference evidence="5 6" key="1">
    <citation type="submission" date="2023-07" db="EMBL/GenBank/DDBJ databases">
        <title>Functional and genomic diversity of the sorghum phyllosphere microbiome.</title>
        <authorList>
            <person name="Shade A."/>
        </authorList>
    </citation>
    <scope>NUCLEOTIDE SEQUENCE [LARGE SCALE GENOMIC DNA]</scope>
    <source>
        <strain evidence="5 6">SORGH_AS_0887</strain>
    </source>
</reference>
<dbReference type="InterPro" id="IPR038488">
    <property type="entry name" value="Integrase_DNA-bd_sf"/>
</dbReference>
<evidence type="ECO:0000256" key="1">
    <source>
        <dbReference type="ARBA" id="ARBA00008857"/>
    </source>
</evidence>
<gene>
    <name evidence="5" type="ORF">QE380_000137</name>
</gene>